<dbReference type="Pfam" id="PF08501">
    <property type="entry name" value="Shikimate_dh_N"/>
    <property type="match status" value="1"/>
</dbReference>
<dbReference type="SUPFAM" id="SSF53223">
    <property type="entry name" value="Aminoacid dehydrogenase-like, N-terminal domain"/>
    <property type="match status" value="1"/>
</dbReference>
<dbReference type="EMBL" id="MU839015">
    <property type="protein sequence ID" value="KAK1765451.1"/>
    <property type="molecule type" value="Genomic_DNA"/>
</dbReference>
<evidence type="ECO:0000256" key="1">
    <source>
        <dbReference type="ARBA" id="ARBA00022911"/>
    </source>
</evidence>
<dbReference type="InterPro" id="IPR013708">
    <property type="entry name" value="Shikimate_DH-bd_N"/>
</dbReference>
<dbReference type="PANTHER" id="PTHR21089">
    <property type="entry name" value="SHIKIMATE DEHYDROGENASE"/>
    <property type="match status" value="1"/>
</dbReference>
<proteinExistence type="predicted"/>
<evidence type="ECO:0000313" key="8">
    <source>
        <dbReference type="EMBL" id="KAK1765451.1"/>
    </source>
</evidence>
<comment type="caution">
    <text evidence="8">The sequence shown here is derived from an EMBL/GenBank/DDBJ whole genome shotgun (WGS) entry which is preliminary data.</text>
</comment>
<keyword evidence="2" id="KW-0560">Oxidoreductase</keyword>
<gene>
    <name evidence="8" type="ORF">QBC33DRAFT_571577</name>
</gene>
<dbReference type="InterPro" id="IPR036291">
    <property type="entry name" value="NAD(P)-bd_dom_sf"/>
</dbReference>
<dbReference type="GO" id="GO:0009423">
    <property type="term" value="P:chorismate biosynthetic process"/>
    <property type="evidence" value="ECO:0007669"/>
    <property type="project" value="TreeGrafter"/>
</dbReference>
<accession>A0AAJ0BWB9</accession>
<dbReference type="FunFam" id="3.40.50.720:FF:000610">
    <property type="entry name" value="Quinate 5-dehydrogenase QutB"/>
    <property type="match status" value="1"/>
</dbReference>
<evidence type="ECO:0000256" key="3">
    <source>
        <dbReference type="ARBA" id="ARBA00023027"/>
    </source>
</evidence>
<evidence type="ECO:0000256" key="6">
    <source>
        <dbReference type="ARBA" id="ARBA00071171"/>
    </source>
</evidence>
<dbReference type="SUPFAM" id="SSF51735">
    <property type="entry name" value="NAD(P)-binding Rossmann-fold domains"/>
    <property type="match status" value="1"/>
</dbReference>
<dbReference type="GeneID" id="85313797"/>
<evidence type="ECO:0000256" key="4">
    <source>
        <dbReference type="ARBA" id="ARBA00060524"/>
    </source>
</evidence>
<protein>
    <recommendedName>
        <fullName evidence="6">Quinate dehydrogenase</fullName>
        <ecNumber evidence="5">1.1.1.24</ecNumber>
    </recommendedName>
</protein>
<keyword evidence="1" id="KW-0672">Quinate metabolism</keyword>
<dbReference type="GO" id="GO:0004764">
    <property type="term" value="F:shikimate 3-dehydrogenase (NADP+) activity"/>
    <property type="evidence" value="ECO:0007669"/>
    <property type="project" value="InterPro"/>
</dbReference>
<dbReference type="Proteomes" id="UP001244011">
    <property type="component" value="Unassembled WGS sequence"/>
</dbReference>
<dbReference type="PANTHER" id="PTHR21089:SF1">
    <property type="entry name" value="BIFUNCTIONAL 3-DEHYDROQUINATE DEHYDRATASE_SHIKIMATE DEHYDROGENASE, CHLOROPLASTIC"/>
    <property type="match status" value="1"/>
</dbReference>
<name>A0AAJ0BWB9_9PEZI</name>
<evidence type="ECO:0000256" key="5">
    <source>
        <dbReference type="ARBA" id="ARBA00066605"/>
    </source>
</evidence>
<dbReference type="InterPro" id="IPR022893">
    <property type="entry name" value="Shikimate_DH_fam"/>
</dbReference>
<dbReference type="RefSeq" id="XP_060281664.1">
    <property type="nucleotide sequence ID" value="XM_060430610.1"/>
</dbReference>
<reference evidence="8" key="1">
    <citation type="submission" date="2023-06" db="EMBL/GenBank/DDBJ databases">
        <title>Genome-scale phylogeny and comparative genomics of the fungal order Sordariales.</title>
        <authorList>
            <consortium name="Lawrence Berkeley National Laboratory"/>
            <person name="Hensen N."/>
            <person name="Bonometti L."/>
            <person name="Westerberg I."/>
            <person name="Brannstrom I.O."/>
            <person name="Guillou S."/>
            <person name="Cros-Aarteil S."/>
            <person name="Calhoun S."/>
            <person name="Haridas S."/>
            <person name="Kuo A."/>
            <person name="Mondo S."/>
            <person name="Pangilinan J."/>
            <person name="Riley R."/>
            <person name="Labutti K."/>
            <person name="Andreopoulos B."/>
            <person name="Lipzen A."/>
            <person name="Chen C."/>
            <person name="Yanf M."/>
            <person name="Daum C."/>
            <person name="Ng V."/>
            <person name="Clum A."/>
            <person name="Steindorff A."/>
            <person name="Ohm R."/>
            <person name="Martin F."/>
            <person name="Silar P."/>
            <person name="Natvig D."/>
            <person name="Lalanne C."/>
            <person name="Gautier V."/>
            <person name="Ament-Velasquez S.L."/>
            <person name="Kruys A."/>
            <person name="Hutchinson M.I."/>
            <person name="Powell A.J."/>
            <person name="Barry K."/>
            <person name="Miller A.N."/>
            <person name="Grigoriev I.V."/>
            <person name="Debuchy R."/>
            <person name="Gladieux P."/>
            <person name="Thoren M.H."/>
            <person name="Johannesson H."/>
        </authorList>
    </citation>
    <scope>NUCLEOTIDE SEQUENCE</scope>
    <source>
        <strain evidence="8">8032-3</strain>
    </source>
</reference>
<sequence length="320" mass="35514">MATATTVMQDEMPLTARIGELDRHGFLFGQKLAASMSPLLHSVVYRELGLRWEQIRLDSTDMGHFLKLMKHPKFYGASVTMPHKVAIMQHLDELTDECRDIGACNTIFIRDLPDGRRLFCGTNTDVVGTREAFLQNVSRPAAVFEGRPGLVVGGGGAARSAVYALRKWLKATDIYLVNRDKAEVDSIMAQCAERGYGDGLVHVETTEQAEALEGPGAVVACVPDFPPRTEAERLARRITRTMLRKEHKGAMLEMCYNPSPYTELGALAEAEGWQVILGTEALVWQGIEQDKYWTGRQASELPVKAIQEVIASKLGQRLRL</sequence>
<dbReference type="AlphaFoldDB" id="A0AAJ0BWB9"/>
<organism evidence="8 9">
    <name type="scientific">Phialemonium atrogriseum</name>
    <dbReference type="NCBI Taxonomy" id="1093897"/>
    <lineage>
        <taxon>Eukaryota</taxon>
        <taxon>Fungi</taxon>
        <taxon>Dikarya</taxon>
        <taxon>Ascomycota</taxon>
        <taxon>Pezizomycotina</taxon>
        <taxon>Sordariomycetes</taxon>
        <taxon>Sordariomycetidae</taxon>
        <taxon>Cephalothecales</taxon>
        <taxon>Cephalothecaceae</taxon>
        <taxon>Phialemonium</taxon>
    </lineage>
</organism>
<evidence type="ECO:0000256" key="2">
    <source>
        <dbReference type="ARBA" id="ARBA00023002"/>
    </source>
</evidence>
<dbReference type="Gene3D" id="3.40.50.720">
    <property type="entry name" value="NAD(P)-binding Rossmann-like Domain"/>
    <property type="match status" value="1"/>
</dbReference>
<dbReference type="GO" id="GO:0019632">
    <property type="term" value="P:shikimate metabolic process"/>
    <property type="evidence" value="ECO:0007669"/>
    <property type="project" value="TreeGrafter"/>
</dbReference>
<dbReference type="GO" id="GO:0030266">
    <property type="term" value="F:quinate 3-dehydrogenase (NAD+) activity"/>
    <property type="evidence" value="ECO:0007669"/>
    <property type="project" value="UniProtKB-EC"/>
</dbReference>
<evidence type="ECO:0000313" key="9">
    <source>
        <dbReference type="Proteomes" id="UP001244011"/>
    </source>
</evidence>
<keyword evidence="3" id="KW-0520">NAD</keyword>
<dbReference type="Gene3D" id="3.40.50.10860">
    <property type="entry name" value="Leucine Dehydrogenase, chain A, domain 1"/>
    <property type="match status" value="1"/>
</dbReference>
<dbReference type="EC" id="1.1.1.24" evidence="5"/>
<comment type="pathway">
    <text evidence="4">Aromatic compound metabolism; 3,4-dihydroxybenzoate biosynthesis; 3-dehydroquinate from D-quinate (NAD(+) route): step 1/1.</text>
</comment>
<evidence type="ECO:0000259" key="7">
    <source>
        <dbReference type="Pfam" id="PF08501"/>
    </source>
</evidence>
<dbReference type="InterPro" id="IPR046346">
    <property type="entry name" value="Aminoacid_DH-like_N_sf"/>
</dbReference>
<keyword evidence="9" id="KW-1185">Reference proteome</keyword>
<feature type="domain" description="Shikimate dehydrogenase substrate binding N-terminal" evidence="7">
    <location>
        <begin position="27"/>
        <end position="107"/>
    </location>
</feature>